<feature type="transmembrane region" description="Helical" evidence="6">
    <location>
        <begin position="395"/>
        <end position="414"/>
    </location>
</feature>
<evidence type="ECO:0000256" key="3">
    <source>
        <dbReference type="ARBA" id="ARBA00022692"/>
    </source>
</evidence>
<dbReference type="GO" id="GO:0016020">
    <property type="term" value="C:membrane"/>
    <property type="evidence" value="ECO:0007669"/>
    <property type="project" value="UniProtKB-SubCell"/>
</dbReference>
<dbReference type="InterPro" id="IPR004752">
    <property type="entry name" value="AmpG_permease/AT-1"/>
</dbReference>
<feature type="transmembrane region" description="Helical" evidence="6">
    <location>
        <begin position="94"/>
        <end position="112"/>
    </location>
</feature>
<dbReference type="Proteomes" id="UP000264036">
    <property type="component" value="Unassembled WGS sequence"/>
</dbReference>
<feature type="transmembrane region" description="Helical" evidence="6">
    <location>
        <begin position="370"/>
        <end position="389"/>
    </location>
</feature>
<dbReference type="InterPro" id="IPR036259">
    <property type="entry name" value="MFS_trans_sf"/>
</dbReference>
<evidence type="ECO:0000256" key="5">
    <source>
        <dbReference type="ARBA" id="ARBA00023136"/>
    </source>
</evidence>
<name>A0A356LBH6_9BURK</name>
<dbReference type="Pfam" id="PF07690">
    <property type="entry name" value="MFS_1"/>
    <property type="match status" value="1"/>
</dbReference>
<evidence type="ECO:0000313" key="7">
    <source>
        <dbReference type="EMBL" id="HBP28169.1"/>
    </source>
</evidence>
<evidence type="ECO:0000256" key="2">
    <source>
        <dbReference type="ARBA" id="ARBA00022448"/>
    </source>
</evidence>
<feature type="transmembrane region" description="Helical" evidence="6">
    <location>
        <begin position="124"/>
        <end position="148"/>
    </location>
</feature>
<evidence type="ECO:0000256" key="1">
    <source>
        <dbReference type="ARBA" id="ARBA00004141"/>
    </source>
</evidence>
<dbReference type="PANTHER" id="PTHR12778:SF10">
    <property type="entry name" value="MAJOR FACILITATOR SUPERFAMILY DOMAIN-CONTAINING PROTEIN 3"/>
    <property type="match status" value="1"/>
</dbReference>
<dbReference type="PANTHER" id="PTHR12778">
    <property type="entry name" value="SOLUTE CARRIER FAMILY 33 ACETYL-COA TRANSPORTER -RELATED"/>
    <property type="match status" value="1"/>
</dbReference>
<gene>
    <name evidence="7" type="ORF">DD666_01980</name>
</gene>
<reference evidence="7 8" key="1">
    <citation type="journal article" date="2018" name="Nat. Biotechnol.">
        <title>A standardized bacterial taxonomy based on genome phylogeny substantially revises the tree of life.</title>
        <authorList>
            <person name="Parks D.H."/>
            <person name="Chuvochina M."/>
            <person name="Waite D.W."/>
            <person name="Rinke C."/>
            <person name="Skarshewski A."/>
            <person name="Chaumeil P.A."/>
            <person name="Hugenholtz P."/>
        </authorList>
    </citation>
    <scope>NUCLEOTIDE SEQUENCE [LARGE SCALE GENOMIC DNA]</scope>
    <source>
        <strain evidence="7">UBA10707</strain>
    </source>
</reference>
<dbReference type="AlphaFoldDB" id="A0A356LBH6"/>
<dbReference type="SUPFAM" id="SSF103473">
    <property type="entry name" value="MFS general substrate transporter"/>
    <property type="match status" value="1"/>
</dbReference>
<dbReference type="InterPro" id="IPR011701">
    <property type="entry name" value="MFS"/>
</dbReference>
<protein>
    <submittedName>
        <fullName evidence="7">MFS transporter</fullName>
    </submittedName>
</protein>
<feature type="transmembrane region" description="Helical" evidence="6">
    <location>
        <begin position="306"/>
        <end position="326"/>
    </location>
</feature>
<feature type="transmembrane region" description="Helical" evidence="6">
    <location>
        <begin position="64"/>
        <end position="82"/>
    </location>
</feature>
<feature type="transmembrane region" description="Helical" evidence="6">
    <location>
        <begin position="187"/>
        <end position="208"/>
    </location>
</feature>
<feature type="transmembrane region" description="Helical" evidence="6">
    <location>
        <begin position="30"/>
        <end position="52"/>
    </location>
</feature>
<organism evidence="7 8">
    <name type="scientific">Advenella kashmirensis</name>
    <dbReference type="NCBI Taxonomy" id="310575"/>
    <lineage>
        <taxon>Bacteria</taxon>
        <taxon>Pseudomonadati</taxon>
        <taxon>Pseudomonadota</taxon>
        <taxon>Betaproteobacteria</taxon>
        <taxon>Burkholderiales</taxon>
        <taxon>Alcaligenaceae</taxon>
    </lineage>
</organism>
<dbReference type="GO" id="GO:0022857">
    <property type="term" value="F:transmembrane transporter activity"/>
    <property type="evidence" value="ECO:0007669"/>
    <property type="project" value="InterPro"/>
</dbReference>
<keyword evidence="5 6" id="KW-0472">Membrane</keyword>
<accession>A0A356LBH6</accession>
<keyword evidence="2" id="KW-0813">Transport</keyword>
<evidence type="ECO:0000313" key="8">
    <source>
        <dbReference type="Proteomes" id="UP000264036"/>
    </source>
</evidence>
<feature type="transmembrane region" description="Helical" evidence="6">
    <location>
        <begin position="160"/>
        <end position="181"/>
    </location>
</feature>
<feature type="transmembrane region" description="Helical" evidence="6">
    <location>
        <begin position="332"/>
        <end position="358"/>
    </location>
</feature>
<keyword evidence="4 6" id="KW-1133">Transmembrane helix</keyword>
<evidence type="ECO:0000256" key="4">
    <source>
        <dbReference type="ARBA" id="ARBA00022989"/>
    </source>
</evidence>
<dbReference type="Gene3D" id="1.20.1250.20">
    <property type="entry name" value="MFS general substrate transporter like domains"/>
    <property type="match status" value="1"/>
</dbReference>
<keyword evidence="3 6" id="KW-0812">Transmembrane</keyword>
<comment type="caution">
    <text evidence="7">The sequence shown here is derived from an EMBL/GenBank/DDBJ whole genome shotgun (WGS) entry which is preliminary data.</text>
</comment>
<feature type="transmembrane region" description="Helical" evidence="6">
    <location>
        <begin position="229"/>
        <end position="254"/>
    </location>
</feature>
<dbReference type="EMBL" id="DOEK01000004">
    <property type="protein sequence ID" value="HBP28169.1"/>
    <property type="molecule type" value="Genomic_DNA"/>
</dbReference>
<evidence type="ECO:0000256" key="6">
    <source>
        <dbReference type="SAM" id="Phobius"/>
    </source>
</evidence>
<proteinExistence type="predicted"/>
<sequence>MNTTASTPNQHQPNEPAVIRAESGYWPLQLLLGWINLTLTAPVVYLYIGLPLVLRQHGWSGTDIGLLQLAGLPAILKFLLAAPVDRYPLGRAGYRNWSIVLSVVYAALLLFFSRTSLQESPWSFLFTLALSINLLGTWTDVPINALAIRYLPESQRMRAGAIRSAATSLGAIVGGGLMLLLYTRFGWAAPFQVMALALLSGCVLLAFMQRKPLPGVSSEPVQTGINWRLWKAYFTIAGHGKWAILMLFYFPFVGSAWVYMKPLLLDSGLSTERIAMIVGILGGVLAALASLVVARMTKHYGIGQMLSGVAWLNVLALAMLLMFVLAGASATILIAMAILLAIAVGAASGLVFGVMMYFVRPALVALDYGIQSSLFILTRTLMPAVAGVLMDRTGYAGMMGFLVSGALIIAWATISWHQSLTAAMTASSRK</sequence>
<comment type="subcellular location">
    <subcellularLocation>
        <location evidence="1">Membrane</location>
        <topology evidence="1">Multi-pass membrane protein</topology>
    </subcellularLocation>
</comment>
<feature type="transmembrane region" description="Helical" evidence="6">
    <location>
        <begin position="274"/>
        <end position="294"/>
    </location>
</feature>